<evidence type="ECO:0000259" key="1">
    <source>
        <dbReference type="Pfam" id="PF01610"/>
    </source>
</evidence>
<evidence type="ECO:0000313" key="2">
    <source>
        <dbReference type="EMBL" id="EQD61141.1"/>
    </source>
</evidence>
<comment type="caution">
    <text evidence="2">The sequence shown here is derived from an EMBL/GenBank/DDBJ whole genome shotgun (WGS) entry which is preliminary data.</text>
</comment>
<dbReference type="AlphaFoldDB" id="T1AKM8"/>
<organism evidence="2">
    <name type="scientific">mine drainage metagenome</name>
    <dbReference type="NCBI Taxonomy" id="410659"/>
    <lineage>
        <taxon>unclassified sequences</taxon>
        <taxon>metagenomes</taxon>
        <taxon>ecological metagenomes</taxon>
    </lineage>
</organism>
<accession>T1AKM8</accession>
<reference evidence="2" key="1">
    <citation type="submission" date="2013-08" db="EMBL/GenBank/DDBJ databases">
        <authorList>
            <person name="Mendez C."/>
            <person name="Richter M."/>
            <person name="Ferrer M."/>
            <person name="Sanchez J."/>
        </authorList>
    </citation>
    <scope>NUCLEOTIDE SEQUENCE</scope>
</reference>
<protein>
    <submittedName>
        <fullName evidence="2">Transposase, IS204/IS1001/IS1096/IS1165</fullName>
    </submittedName>
</protein>
<dbReference type="Pfam" id="PF01610">
    <property type="entry name" value="DDE_Tnp_ISL3"/>
    <property type="match status" value="1"/>
</dbReference>
<reference evidence="2" key="2">
    <citation type="journal article" date="2014" name="ISME J.">
        <title>Microbial stratification in low pH oxic and suboxic macroscopic growths along an acid mine drainage.</title>
        <authorList>
            <person name="Mendez-Garcia C."/>
            <person name="Mesa V."/>
            <person name="Sprenger R.R."/>
            <person name="Richter M."/>
            <person name="Diez M.S."/>
            <person name="Solano J."/>
            <person name="Bargiela R."/>
            <person name="Golyshina O.V."/>
            <person name="Manteca A."/>
            <person name="Ramos J.L."/>
            <person name="Gallego J.R."/>
            <person name="Llorente I."/>
            <person name="Martins Dos Santos V.A."/>
            <person name="Jensen O.N."/>
            <person name="Pelaez A.I."/>
            <person name="Sanchez J."/>
            <person name="Ferrer M."/>
        </authorList>
    </citation>
    <scope>NUCLEOTIDE SEQUENCE</scope>
</reference>
<dbReference type="EMBL" id="AUZY01004940">
    <property type="protein sequence ID" value="EQD61141.1"/>
    <property type="molecule type" value="Genomic_DNA"/>
</dbReference>
<proteinExistence type="predicted"/>
<sequence length="78" mass="9407">MDMWDPYIASTRKHVDSADSKMVFDRFHIMKHMNMAVDDVRRQESALPKTREMLKKTRYIWLYSHENLPEKYGKGTRS</sequence>
<name>T1AKM8_9ZZZZ</name>
<feature type="domain" description="Transposase IS204/IS1001/IS1096/IS1165 DDE" evidence="1">
    <location>
        <begin position="1"/>
        <end position="71"/>
    </location>
</feature>
<gene>
    <name evidence="2" type="ORF">B1B_07728</name>
</gene>
<dbReference type="InterPro" id="IPR002560">
    <property type="entry name" value="Transposase_DDE"/>
</dbReference>